<feature type="disulfide bond" evidence="1">
    <location>
        <begin position="67"/>
        <end position="82"/>
    </location>
</feature>
<dbReference type="GO" id="GO:0009897">
    <property type="term" value="C:external side of plasma membrane"/>
    <property type="evidence" value="ECO:0007669"/>
    <property type="project" value="TreeGrafter"/>
</dbReference>
<dbReference type="SUPFAM" id="SSF57586">
    <property type="entry name" value="TNF receptor-like"/>
    <property type="match status" value="2"/>
</dbReference>
<feature type="repeat" description="TNFR-Cys" evidence="1">
    <location>
        <begin position="30"/>
        <end position="64"/>
    </location>
</feature>
<evidence type="ECO:0000256" key="2">
    <source>
        <dbReference type="SAM" id="Phobius"/>
    </source>
</evidence>
<keyword evidence="2" id="KW-0472">Membrane</keyword>
<dbReference type="PROSITE" id="PS00652">
    <property type="entry name" value="TNFR_NGFR_1"/>
    <property type="match status" value="2"/>
</dbReference>
<reference evidence="5" key="3">
    <citation type="submission" date="2025-09" db="UniProtKB">
        <authorList>
            <consortium name="Ensembl"/>
        </authorList>
    </citation>
    <scope>IDENTIFICATION</scope>
</reference>
<protein>
    <recommendedName>
        <fullName evidence="4">TNFR-Cys domain-containing protein</fullName>
    </recommendedName>
</protein>
<organism evidence="5 6">
    <name type="scientific">Gadus morhua</name>
    <name type="common">Atlantic cod</name>
    <dbReference type="NCBI Taxonomy" id="8049"/>
    <lineage>
        <taxon>Eukaryota</taxon>
        <taxon>Metazoa</taxon>
        <taxon>Chordata</taxon>
        <taxon>Craniata</taxon>
        <taxon>Vertebrata</taxon>
        <taxon>Euteleostomi</taxon>
        <taxon>Actinopterygii</taxon>
        <taxon>Neopterygii</taxon>
        <taxon>Teleostei</taxon>
        <taxon>Neoteleostei</taxon>
        <taxon>Acanthomorphata</taxon>
        <taxon>Zeiogadaria</taxon>
        <taxon>Gadariae</taxon>
        <taxon>Gadiformes</taxon>
        <taxon>Gadoidei</taxon>
        <taxon>Gadidae</taxon>
        <taxon>Gadus</taxon>
    </lineage>
</organism>
<reference evidence="5" key="2">
    <citation type="submission" date="2025-08" db="UniProtKB">
        <authorList>
            <consortium name="Ensembl"/>
        </authorList>
    </citation>
    <scope>IDENTIFICATION</scope>
</reference>
<accession>A0A8C4ZVB9</accession>
<evidence type="ECO:0000256" key="1">
    <source>
        <dbReference type="PROSITE-ProRule" id="PRU00206"/>
    </source>
</evidence>
<dbReference type="GO" id="GO:0046642">
    <property type="term" value="P:negative regulation of alpha-beta T cell proliferation"/>
    <property type="evidence" value="ECO:0007669"/>
    <property type="project" value="TreeGrafter"/>
</dbReference>
<keyword evidence="2" id="KW-1133">Transmembrane helix</keyword>
<dbReference type="AlphaFoldDB" id="A0A8C4ZVB9"/>
<dbReference type="Ensembl" id="ENSGMOT00000071456.1">
    <property type="protein sequence ID" value="ENSGMOP00000022815.1"/>
    <property type="gene ID" value="ENSGMOG00000030452.1"/>
</dbReference>
<feature type="transmembrane region" description="Helical" evidence="2">
    <location>
        <begin position="202"/>
        <end position="226"/>
    </location>
</feature>
<feature type="signal peptide" evidence="3">
    <location>
        <begin position="1"/>
        <end position="27"/>
    </location>
</feature>
<dbReference type="InterPro" id="IPR008063">
    <property type="entry name" value="Fas_rcpt"/>
</dbReference>
<dbReference type="InterPro" id="IPR001368">
    <property type="entry name" value="TNFR/NGFR_Cys_rich_reg"/>
</dbReference>
<dbReference type="PANTHER" id="PTHR46838">
    <property type="entry name" value="TUMOR NECROSIS FACTOR RECEPTOR SUPERFAMILY MEMBER 14"/>
    <property type="match status" value="1"/>
</dbReference>
<feature type="disulfide bond" evidence="1">
    <location>
        <begin position="46"/>
        <end position="64"/>
    </location>
</feature>
<dbReference type="GO" id="GO:0002720">
    <property type="term" value="P:positive regulation of cytokine production involved in immune response"/>
    <property type="evidence" value="ECO:0007669"/>
    <property type="project" value="TreeGrafter"/>
</dbReference>
<sequence length="254" mass="28224">MLFFNLEFIFKIYLLLFHIYFIDNATASANCRPAEYSTEEGCCPTCPPGMYVSRHCTEFTSTSCASCTEGTFQDGDNGREQCFSCKHCDAGLGLKAKKSCSSTSDAVCEVLDEFFCSDSNRGGCRAAQRHTVCSPGQYIGQRGTADKDTECLHCTDGTFSNGTSKSCQSHTNYVSEYYTLFINTEYINGTFSIRPGQYKICVLVWLVIKSGLLLAVIVFCSLLFHLTRKMVLKIKHDLLFPFHPKCLSVISNTG</sequence>
<dbReference type="GO" id="GO:0006955">
    <property type="term" value="P:immune response"/>
    <property type="evidence" value="ECO:0007669"/>
    <property type="project" value="InterPro"/>
</dbReference>
<proteinExistence type="predicted"/>
<evidence type="ECO:0000313" key="5">
    <source>
        <dbReference type="Ensembl" id="ENSGMOP00000022815.1"/>
    </source>
</evidence>
<dbReference type="GO" id="GO:0006915">
    <property type="term" value="P:apoptotic process"/>
    <property type="evidence" value="ECO:0007669"/>
    <property type="project" value="InterPro"/>
</dbReference>
<feature type="repeat" description="TNFR-Cys" evidence="1">
    <location>
        <begin position="66"/>
        <end position="108"/>
    </location>
</feature>
<feature type="domain" description="TNFR-Cys" evidence="4">
    <location>
        <begin position="30"/>
        <end position="64"/>
    </location>
</feature>
<keyword evidence="6" id="KW-1185">Reference proteome</keyword>
<feature type="domain" description="TNFR-Cys" evidence="4">
    <location>
        <begin position="66"/>
        <end position="108"/>
    </location>
</feature>
<dbReference type="GO" id="GO:0007165">
    <property type="term" value="P:signal transduction"/>
    <property type="evidence" value="ECO:0007669"/>
    <property type="project" value="InterPro"/>
</dbReference>
<dbReference type="GeneTree" id="ENSGT00950000183126"/>
<evidence type="ECO:0000259" key="4">
    <source>
        <dbReference type="PROSITE" id="PS50050"/>
    </source>
</evidence>
<evidence type="ECO:0000313" key="6">
    <source>
        <dbReference type="Proteomes" id="UP000694546"/>
    </source>
</evidence>
<feature type="disulfide bond" evidence="1">
    <location>
        <begin position="43"/>
        <end position="56"/>
    </location>
</feature>
<dbReference type="PANTHER" id="PTHR46838:SF1">
    <property type="entry name" value="TUMOR NECROSIS FACTOR RECEPTOR SUPERFAMILY MEMBER 14"/>
    <property type="match status" value="1"/>
</dbReference>
<reference evidence="5" key="1">
    <citation type="submission" date="2019-07" db="EMBL/GenBank/DDBJ databases">
        <authorList>
            <consortium name="Wellcome Sanger Institute Data Sharing"/>
        </authorList>
    </citation>
    <scope>NUCLEOTIDE SEQUENCE [LARGE SCALE GENOMIC DNA]</scope>
</reference>
<evidence type="ECO:0000256" key="3">
    <source>
        <dbReference type="SAM" id="SignalP"/>
    </source>
</evidence>
<keyword evidence="3" id="KW-0732">Signal</keyword>
<dbReference type="GO" id="GO:0004888">
    <property type="term" value="F:transmembrane signaling receptor activity"/>
    <property type="evidence" value="ECO:0007669"/>
    <property type="project" value="InterPro"/>
</dbReference>
<dbReference type="GO" id="GO:2000406">
    <property type="term" value="P:positive regulation of T cell migration"/>
    <property type="evidence" value="ECO:0007669"/>
    <property type="project" value="TreeGrafter"/>
</dbReference>
<dbReference type="Proteomes" id="UP000694546">
    <property type="component" value="Chromosome 1"/>
</dbReference>
<dbReference type="SMART" id="SM00208">
    <property type="entry name" value="TNFR"/>
    <property type="match status" value="3"/>
</dbReference>
<dbReference type="PROSITE" id="PS50050">
    <property type="entry name" value="TNFR_NGFR_2"/>
    <property type="match status" value="2"/>
</dbReference>
<comment type="caution">
    <text evidence="1">Lacks conserved residue(s) required for the propagation of feature annotation.</text>
</comment>
<dbReference type="Pfam" id="PF00020">
    <property type="entry name" value="TNFR_c6"/>
    <property type="match status" value="1"/>
</dbReference>
<dbReference type="CDD" id="cd13405">
    <property type="entry name" value="TNFRSF14_teleost"/>
    <property type="match status" value="1"/>
</dbReference>
<keyword evidence="2" id="KW-0812">Transmembrane</keyword>
<dbReference type="OMA" id="TYTQCES"/>
<dbReference type="GO" id="GO:0050830">
    <property type="term" value="P:defense response to Gram-positive bacterium"/>
    <property type="evidence" value="ECO:0007669"/>
    <property type="project" value="TreeGrafter"/>
</dbReference>
<name>A0A8C4ZVB9_GADMO</name>
<dbReference type="GO" id="GO:0050829">
    <property type="term" value="P:defense response to Gram-negative bacterium"/>
    <property type="evidence" value="ECO:0007669"/>
    <property type="project" value="TreeGrafter"/>
</dbReference>
<dbReference type="PRINTS" id="PR01680">
    <property type="entry name" value="TNFACTORR6"/>
</dbReference>
<feature type="chain" id="PRO_5045979804" description="TNFR-Cys domain-containing protein" evidence="3">
    <location>
        <begin position="28"/>
        <end position="254"/>
    </location>
</feature>
<keyword evidence="1" id="KW-1015">Disulfide bond</keyword>
<dbReference type="Gene3D" id="2.10.50.10">
    <property type="entry name" value="Tumor Necrosis Factor Receptor, subunit A, domain 2"/>
    <property type="match status" value="3"/>
</dbReference>